<keyword evidence="2" id="KW-1185">Reference proteome</keyword>
<dbReference type="AlphaFoldDB" id="F2BEG3"/>
<proteinExistence type="predicted"/>
<evidence type="ECO:0000313" key="2">
    <source>
        <dbReference type="Proteomes" id="UP000004105"/>
    </source>
</evidence>
<sequence>MQFKKARGRLKTRFTLFRRPLPFNRQVGSRHDTRATLPMLGLNPSYPLPLR</sequence>
<gene>
    <name evidence="1" type="ORF">HMPREF9123_2119</name>
</gene>
<comment type="caution">
    <text evidence="1">The sequence shown here is derived from an EMBL/GenBank/DDBJ whole genome shotgun (WGS) entry which is preliminary data.</text>
</comment>
<dbReference type="Proteomes" id="UP000004105">
    <property type="component" value="Unassembled WGS sequence"/>
</dbReference>
<protein>
    <submittedName>
        <fullName evidence="1">Type III secretion system apparatus protein YscQ/HrcQ</fullName>
    </submittedName>
</protein>
<dbReference type="EMBL" id="AFAY01000044">
    <property type="protein sequence ID" value="EGF10244.1"/>
    <property type="molecule type" value="Genomic_DNA"/>
</dbReference>
<organism evidence="1 2">
    <name type="scientific">Neisseria bacilliformis ATCC BAA-1200</name>
    <dbReference type="NCBI Taxonomy" id="888742"/>
    <lineage>
        <taxon>Bacteria</taxon>
        <taxon>Pseudomonadati</taxon>
        <taxon>Pseudomonadota</taxon>
        <taxon>Betaproteobacteria</taxon>
        <taxon>Neisseriales</taxon>
        <taxon>Neisseriaceae</taxon>
        <taxon>Neisseria</taxon>
    </lineage>
</organism>
<dbReference type="HOGENOM" id="CLU_3101244_0_0_4"/>
<reference evidence="1 2" key="1">
    <citation type="submission" date="2011-02" db="EMBL/GenBank/DDBJ databases">
        <authorList>
            <person name="Muzny D."/>
            <person name="Qin X."/>
            <person name="Deng J."/>
            <person name="Jiang H."/>
            <person name="Liu Y."/>
            <person name="Qu J."/>
            <person name="Song X.-Z."/>
            <person name="Zhang L."/>
            <person name="Thornton R."/>
            <person name="Coyle M."/>
            <person name="Francisco L."/>
            <person name="Jackson L."/>
            <person name="Javaid M."/>
            <person name="Korchina V."/>
            <person name="Kovar C."/>
            <person name="Mata R."/>
            <person name="Mathew T."/>
            <person name="Ngo R."/>
            <person name="Nguyen L."/>
            <person name="Nguyen N."/>
            <person name="Okwuonu G."/>
            <person name="Ongeri F."/>
            <person name="Pham C."/>
            <person name="Simmons D."/>
            <person name="Wilczek-Boney K."/>
            <person name="Hale W."/>
            <person name="Jakkamsetti A."/>
            <person name="Pham P."/>
            <person name="Ruth R."/>
            <person name="San Lucas F."/>
            <person name="Warren J."/>
            <person name="Zhang J."/>
            <person name="Zhao Z."/>
            <person name="Zhou C."/>
            <person name="Zhu D."/>
            <person name="Lee S."/>
            <person name="Bess C."/>
            <person name="Blankenburg K."/>
            <person name="Forbes L."/>
            <person name="Fu Q."/>
            <person name="Gubbala S."/>
            <person name="Hirani K."/>
            <person name="Jayaseelan J.C."/>
            <person name="Lara F."/>
            <person name="Munidasa M."/>
            <person name="Palculict T."/>
            <person name="Patil S."/>
            <person name="Pu L.-L."/>
            <person name="Saada N."/>
            <person name="Tang L."/>
            <person name="Weissenberger G."/>
            <person name="Zhu Y."/>
            <person name="Hemphill L."/>
            <person name="Shang Y."/>
            <person name="Youmans B."/>
            <person name="Ayvaz T."/>
            <person name="Ross M."/>
            <person name="Santibanez J."/>
            <person name="Aqrawi P."/>
            <person name="Gross S."/>
            <person name="Joshi V."/>
            <person name="Fowler G."/>
            <person name="Nazareth L."/>
            <person name="Reid J."/>
            <person name="Worley K."/>
            <person name="Petrosino J."/>
            <person name="Highlander S."/>
            <person name="Gibbs R."/>
        </authorList>
    </citation>
    <scope>NUCLEOTIDE SEQUENCE [LARGE SCALE GENOMIC DNA]</scope>
    <source>
        <strain evidence="1 2">ATCC BAA-1200</strain>
    </source>
</reference>
<name>F2BEG3_9NEIS</name>
<evidence type="ECO:0000313" key="1">
    <source>
        <dbReference type="EMBL" id="EGF10244.1"/>
    </source>
</evidence>
<accession>F2BEG3</accession>